<name>A0AAW9DQ45_ACIAO</name>
<evidence type="ECO:0000313" key="8">
    <source>
        <dbReference type="Proteomes" id="UP001279553"/>
    </source>
</evidence>
<dbReference type="InterPro" id="IPR006363">
    <property type="entry name" value="Cbl_synth_CobJ/CibH_dom"/>
</dbReference>
<evidence type="ECO:0000259" key="6">
    <source>
        <dbReference type="Pfam" id="PF00590"/>
    </source>
</evidence>
<evidence type="ECO:0000256" key="2">
    <source>
        <dbReference type="ARBA" id="ARBA00022573"/>
    </source>
</evidence>
<dbReference type="GO" id="GO:0009236">
    <property type="term" value="P:cobalamin biosynthetic process"/>
    <property type="evidence" value="ECO:0007669"/>
    <property type="project" value="UniProtKB-KW"/>
</dbReference>
<evidence type="ECO:0000256" key="1">
    <source>
        <dbReference type="ARBA" id="ARBA00004953"/>
    </source>
</evidence>
<keyword evidence="5" id="KW-0949">S-adenosyl-L-methionine</keyword>
<dbReference type="PANTHER" id="PTHR47036:SF1">
    <property type="entry name" value="COBALT-FACTOR III C(17)-METHYLTRANSFERASE-RELATED"/>
    <property type="match status" value="1"/>
</dbReference>
<dbReference type="Pfam" id="PF00590">
    <property type="entry name" value="TP_methylase"/>
    <property type="match status" value="1"/>
</dbReference>
<accession>A0AAW9DQ45</accession>
<dbReference type="InterPro" id="IPR014777">
    <property type="entry name" value="4pyrrole_Mease_sub1"/>
</dbReference>
<proteinExistence type="predicted"/>
<feature type="domain" description="Tetrapyrrole methylase" evidence="6">
    <location>
        <begin position="19"/>
        <end position="227"/>
    </location>
</feature>
<dbReference type="GO" id="GO:0030789">
    <property type="term" value="F:precorrin-3B C17-methyltransferase activity"/>
    <property type="evidence" value="ECO:0007669"/>
    <property type="project" value="UniProtKB-EC"/>
</dbReference>
<gene>
    <name evidence="7" type="primary">cobJ</name>
    <name evidence="7" type="ORF">SIL87_10140</name>
</gene>
<reference evidence="7 8" key="1">
    <citation type="submission" date="2023-11" db="EMBL/GenBank/DDBJ databases">
        <title>MicrobeMod: A computational toolkit for identifying prokaryotic methylation and restriction-modification with nanopore sequencing.</title>
        <authorList>
            <person name="Crits-Christoph A."/>
            <person name="Kang S.C."/>
            <person name="Lee H."/>
            <person name="Ostrov N."/>
        </authorList>
    </citation>
    <scope>NUCLEOTIDE SEQUENCE [LARGE SCALE GENOMIC DNA]</scope>
    <source>
        <strain evidence="7 8">DSMZ 700</strain>
    </source>
</reference>
<dbReference type="RefSeq" id="WP_319614041.1">
    <property type="nucleotide sequence ID" value="NZ_JAWXYB010000018.1"/>
</dbReference>
<organism evidence="7 8">
    <name type="scientific">Acidiphilium acidophilum</name>
    <name type="common">Thiobacillus acidophilus</name>
    <dbReference type="NCBI Taxonomy" id="76588"/>
    <lineage>
        <taxon>Bacteria</taxon>
        <taxon>Pseudomonadati</taxon>
        <taxon>Pseudomonadota</taxon>
        <taxon>Alphaproteobacteria</taxon>
        <taxon>Acetobacterales</taxon>
        <taxon>Acidocellaceae</taxon>
        <taxon>Acidiphilium</taxon>
    </lineage>
</organism>
<dbReference type="InterPro" id="IPR035996">
    <property type="entry name" value="4pyrrol_Methylase_sf"/>
</dbReference>
<evidence type="ECO:0000256" key="3">
    <source>
        <dbReference type="ARBA" id="ARBA00022603"/>
    </source>
</evidence>
<keyword evidence="3 7" id="KW-0489">Methyltransferase</keyword>
<comment type="caution">
    <text evidence="7">The sequence shown here is derived from an EMBL/GenBank/DDBJ whole genome shotgun (WGS) entry which is preliminary data.</text>
</comment>
<dbReference type="PANTHER" id="PTHR47036">
    <property type="entry name" value="COBALT-FACTOR III C(17)-METHYLTRANSFERASE-RELATED"/>
    <property type="match status" value="1"/>
</dbReference>
<protein>
    <submittedName>
        <fullName evidence="7">Precorrin-3B C(17)-methyltransferase</fullName>
        <ecNumber evidence="7">2.1.1.131</ecNumber>
    </submittedName>
</protein>
<comment type="pathway">
    <text evidence="1">Cofactor biosynthesis; adenosylcobalamin biosynthesis.</text>
</comment>
<evidence type="ECO:0000256" key="5">
    <source>
        <dbReference type="ARBA" id="ARBA00022691"/>
    </source>
</evidence>
<dbReference type="EC" id="2.1.1.131" evidence="7"/>
<dbReference type="AlphaFoldDB" id="A0AAW9DQ45"/>
<evidence type="ECO:0000256" key="4">
    <source>
        <dbReference type="ARBA" id="ARBA00022679"/>
    </source>
</evidence>
<dbReference type="GO" id="GO:0032259">
    <property type="term" value="P:methylation"/>
    <property type="evidence" value="ECO:0007669"/>
    <property type="project" value="UniProtKB-KW"/>
</dbReference>
<dbReference type="SUPFAM" id="SSF53790">
    <property type="entry name" value="Tetrapyrrole methylase"/>
    <property type="match status" value="1"/>
</dbReference>
<dbReference type="NCBIfam" id="TIGR01466">
    <property type="entry name" value="cobJ_cbiH"/>
    <property type="match status" value="1"/>
</dbReference>
<dbReference type="EMBL" id="JAWXYB010000018">
    <property type="protein sequence ID" value="MDX5931123.1"/>
    <property type="molecule type" value="Genomic_DNA"/>
</dbReference>
<dbReference type="Gene3D" id="3.30.950.10">
    <property type="entry name" value="Methyltransferase, Cobalt-precorrin-4 Transmethylase, Domain 2"/>
    <property type="match status" value="1"/>
</dbReference>
<keyword evidence="8" id="KW-1185">Reference proteome</keyword>
<dbReference type="CDD" id="cd11646">
    <property type="entry name" value="Precorrin_3B_C17_MT"/>
    <property type="match status" value="1"/>
</dbReference>
<dbReference type="InterPro" id="IPR051810">
    <property type="entry name" value="Precorrin_MeTrfase"/>
</dbReference>
<dbReference type="InterPro" id="IPR014776">
    <property type="entry name" value="4pyrrole_Mease_sub2"/>
</dbReference>
<keyword evidence="2" id="KW-0169">Cobalamin biosynthesis</keyword>
<dbReference type="InterPro" id="IPR000878">
    <property type="entry name" value="4pyrrol_Mease"/>
</dbReference>
<keyword evidence="4 7" id="KW-0808">Transferase</keyword>
<dbReference type="Proteomes" id="UP001279553">
    <property type="component" value="Unassembled WGS sequence"/>
</dbReference>
<sequence>MSADRVSADQVTAERTGGRLVVVGIGPGDEAMVTPQARAALAGATDLVGYGPYLARLAVGPEVVVHASDNRVELERARHALGLAASGRVVAVVSGGDAGVFGMASAVFEAIEQGDPAWRGLDVSVVPGISALLAVAARVGAPLGHDFCAISLSDNLKPWETVERRLVAAAGAGFVMALYNPASRARAWQIGRCFEVLRAVLPEEVPVMFARSVSRTDELVTVTSLGAADPALADMRTLVMVGTAETRVIARADGTSWVYTPRGVAAS</sequence>
<dbReference type="Gene3D" id="3.40.1010.10">
    <property type="entry name" value="Cobalt-precorrin-4 Transmethylase, Domain 1"/>
    <property type="match status" value="1"/>
</dbReference>
<evidence type="ECO:0000313" key="7">
    <source>
        <dbReference type="EMBL" id="MDX5931123.1"/>
    </source>
</evidence>